<gene>
    <name evidence="3" type="ORF">PCOR1329_LOCUS20299</name>
</gene>
<dbReference type="InterPro" id="IPR032675">
    <property type="entry name" value="LRR_dom_sf"/>
</dbReference>
<comment type="caution">
    <text evidence="3">The sequence shown here is derived from an EMBL/GenBank/DDBJ whole genome shotgun (WGS) entry which is preliminary data.</text>
</comment>
<sequence>AAGCRGVPRGAAGCRGGPTMPRSPRTERKAQTQLALNEALQSVEAGLPHISLLGKTLGPEAAKELARALESNTTVRLLEMEGSNIQDDGAAALAKVLGVNTTLKMLDLAGNGIGDK</sequence>
<organism evidence="3 4">
    <name type="scientific">Prorocentrum cordatum</name>
    <dbReference type="NCBI Taxonomy" id="2364126"/>
    <lineage>
        <taxon>Eukaryota</taxon>
        <taxon>Sar</taxon>
        <taxon>Alveolata</taxon>
        <taxon>Dinophyceae</taxon>
        <taxon>Prorocentrales</taxon>
        <taxon>Prorocentraceae</taxon>
        <taxon>Prorocentrum</taxon>
    </lineage>
</organism>
<evidence type="ECO:0000256" key="1">
    <source>
        <dbReference type="ARBA" id="ARBA00022737"/>
    </source>
</evidence>
<protein>
    <submittedName>
        <fullName evidence="3">Uncharacterized protein</fullName>
    </submittedName>
</protein>
<feature type="non-terminal residue" evidence="3">
    <location>
        <position position="1"/>
    </location>
</feature>
<proteinExistence type="predicted"/>
<dbReference type="PANTHER" id="PTHR24111:SF0">
    <property type="entry name" value="LEUCINE-RICH REPEAT-CONTAINING PROTEIN"/>
    <property type="match status" value="1"/>
</dbReference>
<reference evidence="3" key="1">
    <citation type="submission" date="2023-10" db="EMBL/GenBank/DDBJ databases">
        <authorList>
            <person name="Chen Y."/>
            <person name="Shah S."/>
            <person name="Dougan E. K."/>
            <person name="Thang M."/>
            <person name="Chan C."/>
        </authorList>
    </citation>
    <scope>NUCLEOTIDE SEQUENCE [LARGE SCALE GENOMIC DNA]</scope>
</reference>
<dbReference type="Pfam" id="PF13516">
    <property type="entry name" value="LRR_6"/>
    <property type="match status" value="2"/>
</dbReference>
<name>A0ABN9RFJ9_9DINO</name>
<dbReference type="Gene3D" id="3.80.10.10">
    <property type="entry name" value="Ribonuclease Inhibitor"/>
    <property type="match status" value="1"/>
</dbReference>
<evidence type="ECO:0000313" key="4">
    <source>
        <dbReference type="Proteomes" id="UP001189429"/>
    </source>
</evidence>
<keyword evidence="1" id="KW-0677">Repeat</keyword>
<dbReference type="PANTHER" id="PTHR24111">
    <property type="entry name" value="LEUCINE-RICH REPEAT-CONTAINING PROTEIN 34"/>
    <property type="match status" value="1"/>
</dbReference>
<dbReference type="Proteomes" id="UP001189429">
    <property type="component" value="Unassembled WGS sequence"/>
</dbReference>
<feature type="region of interest" description="Disordered" evidence="2">
    <location>
        <begin position="1"/>
        <end position="32"/>
    </location>
</feature>
<keyword evidence="4" id="KW-1185">Reference proteome</keyword>
<dbReference type="SUPFAM" id="SSF52047">
    <property type="entry name" value="RNI-like"/>
    <property type="match status" value="1"/>
</dbReference>
<accession>A0ABN9RFJ9</accession>
<feature type="non-terminal residue" evidence="3">
    <location>
        <position position="116"/>
    </location>
</feature>
<dbReference type="InterPro" id="IPR001611">
    <property type="entry name" value="Leu-rich_rpt"/>
</dbReference>
<evidence type="ECO:0000256" key="2">
    <source>
        <dbReference type="SAM" id="MobiDB-lite"/>
    </source>
</evidence>
<dbReference type="InterPro" id="IPR052201">
    <property type="entry name" value="LRR-containing_regulator"/>
</dbReference>
<evidence type="ECO:0000313" key="3">
    <source>
        <dbReference type="EMBL" id="CAK0817810.1"/>
    </source>
</evidence>
<dbReference type="EMBL" id="CAUYUJ010006567">
    <property type="protein sequence ID" value="CAK0817810.1"/>
    <property type="molecule type" value="Genomic_DNA"/>
</dbReference>